<feature type="transmembrane region" description="Helical" evidence="2">
    <location>
        <begin position="356"/>
        <end position="376"/>
    </location>
</feature>
<accession>A0A832A3F0</accession>
<dbReference type="PANTHER" id="PTHR32063:SF33">
    <property type="entry name" value="RND SUPERFAMILY EFFLUX PUMP PERMEASE COMPONENT"/>
    <property type="match status" value="1"/>
</dbReference>
<dbReference type="GO" id="GO:0042910">
    <property type="term" value="F:xenobiotic transmembrane transporter activity"/>
    <property type="evidence" value="ECO:0007669"/>
    <property type="project" value="TreeGrafter"/>
</dbReference>
<reference evidence="3" key="1">
    <citation type="journal article" date="2020" name="mSystems">
        <title>Genome- and Community-Level Interaction Insights into Carbon Utilization and Element Cycling Functions of Hydrothermarchaeota in Hydrothermal Sediment.</title>
        <authorList>
            <person name="Zhou Z."/>
            <person name="Liu Y."/>
            <person name="Xu W."/>
            <person name="Pan J."/>
            <person name="Luo Z.H."/>
            <person name="Li M."/>
        </authorList>
    </citation>
    <scope>NUCLEOTIDE SEQUENCE [LARGE SCALE GENOMIC DNA]</scope>
    <source>
        <strain evidence="3">SpSt-456</strain>
    </source>
</reference>
<sequence length="1076" mass="118953">MKSLLAAFARNNVFANIVLLLIFTAGIMAAFFMIKENFPEFSLDMITISVPYPGADPEEVEEGICRKIEEALEGVEGIKQITTQAQENVGTATIEVRENADLRVVLDRVRAKIDAISTFPVDAEEPVITDVTLRSPIALVYLSGNMNEERLKEWAERVKDDLQALPEISQVETFGTRDYEIHIEVSEETLRRYGLTFAQVADTVRRSNLNLAGGTIRTEGEEIRVRTMGRRYRGEELASLVLLATPQGAMIPLGRVARIVDGFTEDPIRPFVNGQPAVMLIVFKTTQEDALAISSAVSRYVERKAKELPDSLHIKILYDTTDMLRARIHLLLRNGLYGLILVLVLLWLFLDVRLAFWAGMGIPVSIAGALAIVWGLGGTINMISLFALIMVLGIIVDDAIVVGEAIFVHRQKGERPLAAAIEGAAEVGLPVIAAVTTTIVAFIPLAFVGGIMGKFIAILPQVVVAALGISLVECLTLLPAHLNHLPDPNHRPQKVRAVKRFLDGMQHKVHVGTEWFIERVYLPSLRFFLRWRYIGLSSAVAVLLISIGVIQGGIVKFVVFTEIDGFVLNATVEFPEGTPVDVTQEAVTRVENALLRLNERLKTRTGAPMLVDRLVLVGQTLGQIPMRGPHYGAIQAILLDSEQRGIHSKDIMVAWEKETGPIPGIKALTFEGMEAGPPGAPIEVWIQGENMAHVVAASEELMERLRRFDGVYQIRSDYAAGKRELRLRLKPEARTLGLTVDDLARQIYAGYYGEEALRIQRGRDDIRIKVRYTEAERRDLSRLDQVRIRTPGGAEVPLRSVASFEYAPGYSVITRTDGMRRVAVSAAVDSDRANANEIFQDLSATFFPELEKRYPGLRVALQGEKKKMRESLASLKVGFPLALLGIFIIIATIFRSYIQPLIIMVTIPFGLIGAVVGHLIMGFDISIMSLFGMVALTGVVVNDAIVLIERVNENLAEGMRFFDAVIEGGRRRFRAVILTTVTTVGGLMPMILETDFQARFLIPMAVTLAAGVAFATALTLVLIPSLFAILNDIRLWLYRVRTGRWPRRREDVEPASRRRDNGLGKEGPKASQALAA</sequence>
<feature type="transmembrane region" description="Helical" evidence="2">
    <location>
        <begin position="455"/>
        <end position="478"/>
    </location>
</feature>
<dbReference type="Gene3D" id="3.30.70.1320">
    <property type="entry name" value="Multidrug efflux transporter AcrB pore domain like"/>
    <property type="match status" value="1"/>
</dbReference>
<keyword evidence="2" id="KW-0812">Transmembrane</keyword>
<keyword evidence="2" id="KW-0472">Membrane</keyword>
<feature type="transmembrane region" description="Helical" evidence="2">
    <location>
        <begin position="383"/>
        <end position="407"/>
    </location>
</feature>
<organism evidence="3">
    <name type="scientific">Desulfacinum infernum</name>
    <dbReference type="NCBI Taxonomy" id="35837"/>
    <lineage>
        <taxon>Bacteria</taxon>
        <taxon>Pseudomonadati</taxon>
        <taxon>Thermodesulfobacteriota</taxon>
        <taxon>Syntrophobacteria</taxon>
        <taxon>Syntrophobacterales</taxon>
        <taxon>Syntrophobacteraceae</taxon>
        <taxon>Desulfacinum</taxon>
    </lineage>
</organism>
<feature type="transmembrane region" description="Helical" evidence="2">
    <location>
        <begin position="875"/>
        <end position="894"/>
    </location>
</feature>
<dbReference type="PANTHER" id="PTHR32063">
    <property type="match status" value="1"/>
</dbReference>
<dbReference type="Gene3D" id="1.20.1640.10">
    <property type="entry name" value="Multidrug efflux transporter AcrB transmembrane domain"/>
    <property type="match status" value="2"/>
</dbReference>
<dbReference type="SUPFAM" id="SSF82866">
    <property type="entry name" value="Multidrug efflux transporter AcrB transmembrane domain"/>
    <property type="match status" value="2"/>
</dbReference>
<feature type="transmembrane region" description="Helical" evidence="2">
    <location>
        <begin position="13"/>
        <end position="34"/>
    </location>
</feature>
<feature type="transmembrane region" description="Helical" evidence="2">
    <location>
        <begin position="427"/>
        <end position="448"/>
    </location>
</feature>
<feature type="transmembrane region" description="Helical" evidence="2">
    <location>
        <begin position="531"/>
        <end position="550"/>
    </location>
</feature>
<dbReference type="InterPro" id="IPR027463">
    <property type="entry name" value="AcrB_DN_DC_subdom"/>
</dbReference>
<protein>
    <submittedName>
        <fullName evidence="3">Efflux RND transporter permease subunit</fullName>
    </submittedName>
</protein>
<comment type="caution">
    <text evidence="3">The sequence shown here is derived from an EMBL/GenBank/DDBJ whole genome shotgun (WGS) entry which is preliminary data.</text>
</comment>
<feature type="transmembrane region" description="Helical" evidence="2">
    <location>
        <begin position="900"/>
        <end position="923"/>
    </location>
</feature>
<feature type="transmembrane region" description="Helical" evidence="2">
    <location>
        <begin position="330"/>
        <end position="350"/>
    </location>
</feature>
<feature type="transmembrane region" description="Helical" evidence="2">
    <location>
        <begin position="975"/>
        <end position="992"/>
    </location>
</feature>
<feature type="compositionally biased region" description="Basic and acidic residues" evidence="1">
    <location>
        <begin position="1050"/>
        <end position="1068"/>
    </location>
</feature>
<dbReference type="AlphaFoldDB" id="A0A832A3F0"/>
<dbReference type="GO" id="GO:0005886">
    <property type="term" value="C:plasma membrane"/>
    <property type="evidence" value="ECO:0007669"/>
    <property type="project" value="TreeGrafter"/>
</dbReference>
<evidence type="ECO:0000256" key="1">
    <source>
        <dbReference type="SAM" id="MobiDB-lite"/>
    </source>
</evidence>
<dbReference type="PRINTS" id="PR00702">
    <property type="entry name" value="ACRIFLAVINRP"/>
</dbReference>
<dbReference type="SUPFAM" id="SSF82714">
    <property type="entry name" value="Multidrug efflux transporter AcrB TolC docking domain, DN and DC subdomains"/>
    <property type="match status" value="2"/>
</dbReference>
<keyword evidence="2" id="KW-1133">Transmembrane helix</keyword>
<evidence type="ECO:0000256" key="2">
    <source>
        <dbReference type="SAM" id="Phobius"/>
    </source>
</evidence>
<dbReference type="Gene3D" id="3.30.70.1430">
    <property type="entry name" value="Multidrug efflux transporter AcrB pore domain"/>
    <property type="match status" value="2"/>
</dbReference>
<dbReference type="InterPro" id="IPR001036">
    <property type="entry name" value="Acrflvin-R"/>
</dbReference>
<dbReference type="Gene3D" id="3.30.70.1440">
    <property type="entry name" value="Multidrug efflux transporter AcrB pore domain"/>
    <property type="match status" value="1"/>
</dbReference>
<gene>
    <name evidence="3" type="ORF">ENS06_14350</name>
</gene>
<evidence type="ECO:0000313" key="3">
    <source>
        <dbReference type="EMBL" id="HFK98490.1"/>
    </source>
</evidence>
<dbReference type="SUPFAM" id="SSF82693">
    <property type="entry name" value="Multidrug efflux transporter AcrB pore domain, PN1, PN2, PC1 and PC2 subdomains"/>
    <property type="match status" value="2"/>
</dbReference>
<proteinExistence type="predicted"/>
<dbReference type="Pfam" id="PF00873">
    <property type="entry name" value="ACR_tran"/>
    <property type="match status" value="1"/>
</dbReference>
<dbReference type="Gene3D" id="3.30.2090.10">
    <property type="entry name" value="Multidrug efflux transporter AcrB TolC docking domain, DN and DC subdomains"/>
    <property type="match status" value="2"/>
</dbReference>
<feature type="region of interest" description="Disordered" evidence="1">
    <location>
        <begin position="1050"/>
        <end position="1076"/>
    </location>
</feature>
<feature type="transmembrane region" description="Helical" evidence="2">
    <location>
        <begin position="1004"/>
        <end position="1030"/>
    </location>
</feature>
<dbReference type="EMBL" id="DSTK01000040">
    <property type="protein sequence ID" value="HFK98490.1"/>
    <property type="molecule type" value="Genomic_DNA"/>
</dbReference>
<name>A0A832A3F0_9BACT</name>